<protein>
    <submittedName>
        <fullName evidence="2">Uncharacterized protein</fullName>
    </submittedName>
</protein>
<organism evidence="2 3">
    <name type="scientific">Fastidiosipila sanguinis</name>
    <dbReference type="NCBI Taxonomy" id="236753"/>
    <lineage>
        <taxon>Bacteria</taxon>
        <taxon>Bacillati</taxon>
        <taxon>Bacillota</taxon>
        <taxon>Clostridia</taxon>
        <taxon>Eubacteriales</taxon>
        <taxon>Oscillospiraceae</taxon>
        <taxon>Fastidiosipila</taxon>
    </lineage>
</organism>
<gene>
    <name evidence="2" type="ORF">C5Q98_00745</name>
</gene>
<accession>A0A2S0KLD1</accession>
<reference evidence="3" key="1">
    <citation type="submission" date="2018-02" db="EMBL/GenBank/DDBJ databases">
        <authorList>
            <person name="Holder M.E."/>
            <person name="Ajami N.J."/>
            <person name="Petrosino J.F."/>
        </authorList>
    </citation>
    <scope>NUCLEOTIDE SEQUENCE [LARGE SCALE GENOMIC DNA]</scope>
    <source>
        <strain evidence="3">CCUG 47711</strain>
    </source>
</reference>
<keyword evidence="1" id="KW-0472">Membrane</keyword>
<keyword evidence="1" id="KW-1133">Transmembrane helix</keyword>
<dbReference type="EMBL" id="CP027226">
    <property type="protein sequence ID" value="AVM41846.1"/>
    <property type="molecule type" value="Genomic_DNA"/>
</dbReference>
<dbReference type="AlphaFoldDB" id="A0A2S0KLD1"/>
<evidence type="ECO:0000256" key="1">
    <source>
        <dbReference type="SAM" id="Phobius"/>
    </source>
</evidence>
<sequence length="346" mass="40369">MYKDDILKFLKENFWKIFLTIILLTILIFTGLNFVVQGRSTNTKNAKIESGNSESNADSSYSFELFLVNEQRSALNFRLLTKFLNNQEHKQELEDYLNKNIEDLDIRKEILDNIGIEKLNVIEAELVSETSTILFKVDLSNKSNENKRIAEFYYDLLTNESNPVFKHLNVYTINPVSQYNSTDKKVIENNESYTYNNKIKSIIKNILASMVLSFMSVLVFVYLKEFFSKKLRYPTTYYAGKPENLFYIPDDNQLRKLALYLQRISANNKLALVENNIDDESRKIFDKLNIKVLNEPLLSALENNNSELIESVILIVQNNNTARAWYNEQIETANELNLQVYNIHLN</sequence>
<proteinExistence type="predicted"/>
<feature type="transmembrane region" description="Helical" evidence="1">
    <location>
        <begin position="14"/>
        <end position="36"/>
    </location>
</feature>
<evidence type="ECO:0000313" key="2">
    <source>
        <dbReference type="EMBL" id="AVM41846.1"/>
    </source>
</evidence>
<dbReference type="Proteomes" id="UP000237947">
    <property type="component" value="Chromosome"/>
</dbReference>
<name>A0A2S0KLD1_9FIRM</name>
<feature type="transmembrane region" description="Helical" evidence="1">
    <location>
        <begin position="202"/>
        <end position="223"/>
    </location>
</feature>
<dbReference type="RefSeq" id="WP_106011834.1">
    <property type="nucleotide sequence ID" value="NZ_CP027226.1"/>
</dbReference>
<keyword evidence="3" id="KW-1185">Reference proteome</keyword>
<evidence type="ECO:0000313" key="3">
    <source>
        <dbReference type="Proteomes" id="UP000237947"/>
    </source>
</evidence>
<keyword evidence="1" id="KW-0812">Transmembrane</keyword>
<dbReference type="KEGG" id="fsa:C5Q98_00745"/>